<proteinExistence type="predicted"/>
<comment type="caution">
    <text evidence="1">The sequence shown here is derived from an EMBL/GenBank/DDBJ whole genome shotgun (WGS) entry which is preliminary data.</text>
</comment>
<keyword evidence="2" id="KW-1185">Reference proteome</keyword>
<evidence type="ECO:0000313" key="1">
    <source>
        <dbReference type="EMBL" id="CAG8745260.1"/>
    </source>
</evidence>
<dbReference type="EMBL" id="CAJVPQ010016297">
    <property type="protein sequence ID" value="CAG8745260.1"/>
    <property type="molecule type" value="Genomic_DNA"/>
</dbReference>
<accession>A0A9N9ISQ3</accession>
<feature type="non-terminal residue" evidence="1">
    <location>
        <position position="81"/>
    </location>
</feature>
<feature type="non-terminal residue" evidence="1">
    <location>
        <position position="1"/>
    </location>
</feature>
<protein>
    <submittedName>
        <fullName evidence="1">3839_t:CDS:1</fullName>
    </submittedName>
</protein>
<dbReference type="AlphaFoldDB" id="A0A9N9ISQ3"/>
<gene>
    <name evidence="1" type="ORF">FCALED_LOCUS15913</name>
</gene>
<sequence>TTSGSDESNIRQEATKTIEPLDELVLATSTDISIAIHPNETLLPDTNYAPTPYPTSESLAFHTCVPSVLLRANTSPTVEQI</sequence>
<name>A0A9N9ISQ3_9GLOM</name>
<reference evidence="1" key="1">
    <citation type="submission" date="2021-06" db="EMBL/GenBank/DDBJ databases">
        <authorList>
            <person name="Kallberg Y."/>
            <person name="Tangrot J."/>
            <person name="Rosling A."/>
        </authorList>
    </citation>
    <scope>NUCLEOTIDE SEQUENCE</scope>
    <source>
        <strain evidence="1">UK204</strain>
    </source>
</reference>
<dbReference type="Proteomes" id="UP000789570">
    <property type="component" value="Unassembled WGS sequence"/>
</dbReference>
<evidence type="ECO:0000313" key="2">
    <source>
        <dbReference type="Proteomes" id="UP000789570"/>
    </source>
</evidence>
<organism evidence="1 2">
    <name type="scientific">Funneliformis caledonium</name>
    <dbReference type="NCBI Taxonomy" id="1117310"/>
    <lineage>
        <taxon>Eukaryota</taxon>
        <taxon>Fungi</taxon>
        <taxon>Fungi incertae sedis</taxon>
        <taxon>Mucoromycota</taxon>
        <taxon>Glomeromycotina</taxon>
        <taxon>Glomeromycetes</taxon>
        <taxon>Glomerales</taxon>
        <taxon>Glomeraceae</taxon>
        <taxon>Funneliformis</taxon>
    </lineage>
</organism>